<keyword evidence="2" id="KW-0732">Signal</keyword>
<evidence type="ECO:0000313" key="4">
    <source>
        <dbReference type="Proteomes" id="UP001518989"/>
    </source>
</evidence>
<gene>
    <name evidence="3" type="ORF">IAI61_06160</name>
</gene>
<dbReference type="RefSeq" id="WP_207416021.1">
    <property type="nucleotide sequence ID" value="NZ_JACTNG010000002.1"/>
</dbReference>
<sequence>MQSAPLFLLLAGLPLAAATLPQPGQGGRPVAAPAGAWIRQAPPPQVPPAQPAPAAEGRPW</sequence>
<feature type="compositionally biased region" description="Pro residues" evidence="1">
    <location>
        <begin position="41"/>
        <end position="51"/>
    </location>
</feature>
<protein>
    <submittedName>
        <fullName evidence="3">Uncharacterized protein</fullName>
    </submittedName>
</protein>
<evidence type="ECO:0000256" key="2">
    <source>
        <dbReference type="SAM" id="SignalP"/>
    </source>
</evidence>
<keyword evidence="4" id="KW-1185">Reference proteome</keyword>
<comment type="caution">
    <text evidence="3">The sequence shown here is derived from an EMBL/GenBank/DDBJ whole genome shotgun (WGS) entry which is preliminary data.</text>
</comment>
<feature type="signal peptide" evidence="2">
    <location>
        <begin position="1"/>
        <end position="17"/>
    </location>
</feature>
<dbReference type="Proteomes" id="UP001518989">
    <property type="component" value="Unassembled WGS sequence"/>
</dbReference>
<name>A0ABS3KMA9_9PROT</name>
<organism evidence="3 4">
    <name type="scientific">Roseomonas haemaphysalidis</name>
    <dbReference type="NCBI Taxonomy" id="2768162"/>
    <lineage>
        <taxon>Bacteria</taxon>
        <taxon>Pseudomonadati</taxon>
        <taxon>Pseudomonadota</taxon>
        <taxon>Alphaproteobacteria</taxon>
        <taxon>Acetobacterales</taxon>
        <taxon>Roseomonadaceae</taxon>
        <taxon>Roseomonas</taxon>
    </lineage>
</organism>
<proteinExistence type="predicted"/>
<evidence type="ECO:0000256" key="1">
    <source>
        <dbReference type="SAM" id="MobiDB-lite"/>
    </source>
</evidence>
<accession>A0ABS3KMA9</accession>
<feature type="chain" id="PRO_5045559098" evidence="2">
    <location>
        <begin position="18"/>
        <end position="60"/>
    </location>
</feature>
<reference evidence="3 4" key="1">
    <citation type="submission" date="2020-09" db="EMBL/GenBank/DDBJ databases">
        <title>Roseomonas.</title>
        <authorList>
            <person name="Zhu W."/>
        </authorList>
    </citation>
    <scope>NUCLEOTIDE SEQUENCE [LARGE SCALE GENOMIC DNA]</scope>
    <source>
        <strain evidence="3 4">573</strain>
    </source>
</reference>
<evidence type="ECO:0000313" key="3">
    <source>
        <dbReference type="EMBL" id="MBO1078607.1"/>
    </source>
</evidence>
<feature type="region of interest" description="Disordered" evidence="1">
    <location>
        <begin position="22"/>
        <end position="60"/>
    </location>
</feature>
<dbReference type="EMBL" id="JACTNG010000002">
    <property type="protein sequence ID" value="MBO1078607.1"/>
    <property type="molecule type" value="Genomic_DNA"/>
</dbReference>